<sequence>MKYKLDGFFNKKNASCVKTPKINTGDININYGGCFDNSSISITVPHITTDDENVSQRIAKEHTYTLKF</sequence>
<organism evidence="2 4">
    <name type="scientific">Fluoribacter gormanii</name>
    <dbReference type="NCBI Taxonomy" id="464"/>
    <lineage>
        <taxon>Bacteria</taxon>
        <taxon>Pseudomonadati</taxon>
        <taxon>Pseudomonadota</taxon>
        <taxon>Gammaproteobacteria</taxon>
        <taxon>Legionellales</taxon>
        <taxon>Legionellaceae</taxon>
        <taxon>Fluoribacter</taxon>
    </lineage>
</organism>
<evidence type="ECO:0000313" key="1">
    <source>
        <dbReference type="EMBL" id="SIR74929.1"/>
    </source>
</evidence>
<protein>
    <submittedName>
        <fullName evidence="2">Uncharacterized protein</fullName>
    </submittedName>
</protein>
<dbReference type="AlphaFoldDB" id="A0A377GK09"/>
<dbReference type="Proteomes" id="UP000186808">
    <property type="component" value="Unassembled WGS sequence"/>
</dbReference>
<reference evidence="1 3" key="1">
    <citation type="submission" date="2017-01" db="EMBL/GenBank/DDBJ databases">
        <authorList>
            <person name="Varghese N."/>
            <person name="Submissions S."/>
        </authorList>
    </citation>
    <scope>NUCLEOTIDE SEQUENCE [LARGE SCALE GENOMIC DNA]</scope>
    <source>
        <strain evidence="1 3">ATCC 33342</strain>
    </source>
</reference>
<evidence type="ECO:0000313" key="4">
    <source>
        <dbReference type="Proteomes" id="UP000254374"/>
    </source>
</evidence>
<name>A0A377GK09_9GAMM</name>
<accession>A0A377GK09</accession>
<gene>
    <name evidence="2" type="ORF">NCTC11401_01914</name>
    <name evidence="1" type="ORF">SAMN05421777_12253</name>
</gene>
<keyword evidence="3" id="KW-1185">Reference proteome</keyword>
<dbReference type="EMBL" id="UGGV01000001">
    <property type="protein sequence ID" value="STO25088.1"/>
    <property type="molecule type" value="Genomic_DNA"/>
</dbReference>
<evidence type="ECO:0000313" key="3">
    <source>
        <dbReference type="Proteomes" id="UP000186808"/>
    </source>
</evidence>
<dbReference type="OrthoDB" id="5652977at2"/>
<dbReference type="Proteomes" id="UP000254374">
    <property type="component" value="Unassembled WGS sequence"/>
</dbReference>
<dbReference type="EMBL" id="FTNL01000022">
    <property type="protein sequence ID" value="SIR74929.1"/>
    <property type="molecule type" value="Genomic_DNA"/>
</dbReference>
<dbReference type="RefSeq" id="WP_058467540.1">
    <property type="nucleotide sequence ID" value="NZ_CAAAIX010000021.1"/>
</dbReference>
<reference evidence="2 4" key="2">
    <citation type="submission" date="2018-06" db="EMBL/GenBank/DDBJ databases">
        <authorList>
            <consortium name="Pathogen Informatics"/>
            <person name="Doyle S."/>
        </authorList>
    </citation>
    <scope>NUCLEOTIDE SEQUENCE [LARGE SCALE GENOMIC DNA]</scope>
    <source>
        <strain evidence="2 4">NCTC11401</strain>
    </source>
</reference>
<evidence type="ECO:0000313" key="2">
    <source>
        <dbReference type="EMBL" id="STO25088.1"/>
    </source>
</evidence>
<proteinExistence type="predicted"/>